<gene>
    <name evidence="2" type="ORF">FB45DRAFT_28478</name>
</gene>
<feature type="transmembrane region" description="Helical" evidence="1">
    <location>
        <begin position="268"/>
        <end position="287"/>
    </location>
</feature>
<keyword evidence="3" id="KW-1185">Reference proteome</keyword>
<dbReference type="AlphaFoldDB" id="A0AAD7G2Z8"/>
<keyword evidence="1" id="KW-1133">Transmembrane helix</keyword>
<organism evidence="2 3">
    <name type="scientific">Roridomyces roridus</name>
    <dbReference type="NCBI Taxonomy" id="1738132"/>
    <lineage>
        <taxon>Eukaryota</taxon>
        <taxon>Fungi</taxon>
        <taxon>Dikarya</taxon>
        <taxon>Basidiomycota</taxon>
        <taxon>Agaricomycotina</taxon>
        <taxon>Agaricomycetes</taxon>
        <taxon>Agaricomycetidae</taxon>
        <taxon>Agaricales</taxon>
        <taxon>Marasmiineae</taxon>
        <taxon>Mycenaceae</taxon>
        <taxon>Roridomyces</taxon>
    </lineage>
</organism>
<evidence type="ECO:0000313" key="2">
    <source>
        <dbReference type="EMBL" id="KAJ7650954.1"/>
    </source>
</evidence>
<comment type="caution">
    <text evidence="2">The sequence shown here is derived from an EMBL/GenBank/DDBJ whole genome shotgun (WGS) entry which is preliminary data.</text>
</comment>
<feature type="transmembrane region" description="Helical" evidence="1">
    <location>
        <begin position="187"/>
        <end position="214"/>
    </location>
</feature>
<sequence length="288" mass="32307">MVFTADAARLQIASAGTAMQYFVMGVVFQTLFFGLYTLLILLSTRMLLERKLNVTVNRALLGLTAFMYLLSAAYWAYNVADALDRMSQLTNYAQHPDAPLPDHTAVTQWSPLWNAVTLVNYVFSDAVVVWRAWIICRRHHRKFLWITIGFLGVTTITVFLTIVFRIVSTVQSPIHNLNNVISRGIDILQVTTLITSLLSNLTATGVVGATALYYWRNIRQNFSSERNQTRSNQILLLVVESGVIYCVSSIIVLVASVIRLPHGALGDLYTPIQVQIAVNIIFLFFSVD</sequence>
<feature type="transmembrane region" description="Helical" evidence="1">
    <location>
        <begin position="55"/>
        <end position="77"/>
    </location>
</feature>
<feature type="transmembrane region" description="Helical" evidence="1">
    <location>
        <begin position="118"/>
        <end position="136"/>
    </location>
</feature>
<name>A0AAD7G2Z8_9AGAR</name>
<protein>
    <submittedName>
        <fullName evidence="2">Uncharacterized protein</fullName>
    </submittedName>
</protein>
<dbReference type="EMBL" id="JARKIF010000001">
    <property type="protein sequence ID" value="KAJ7650954.1"/>
    <property type="molecule type" value="Genomic_DNA"/>
</dbReference>
<evidence type="ECO:0000313" key="3">
    <source>
        <dbReference type="Proteomes" id="UP001221142"/>
    </source>
</evidence>
<feature type="transmembrane region" description="Helical" evidence="1">
    <location>
        <begin position="234"/>
        <end position="256"/>
    </location>
</feature>
<evidence type="ECO:0000256" key="1">
    <source>
        <dbReference type="SAM" id="Phobius"/>
    </source>
</evidence>
<feature type="transmembrane region" description="Helical" evidence="1">
    <location>
        <begin position="143"/>
        <end position="167"/>
    </location>
</feature>
<dbReference type="Proteomes" id="UP001221142">
    <property type="component" value="Unassembled WGS sequence"/>
</dbReference>
<keyword evidence="1" id="KW-0812">Transmembrane</keyword>
<proteinExistence type="predicted"/>
<accession>A0AAD7G2Z8</accession>
<keyword evidence="1" id="KW-0472">Membrane</keyword>
<feature type="transmembrane region" description="Helical" evidence="1">
    <location>
        <begin position="20"/>
        <end position="43"/>
    </location>
</feature>
<reference evidence="2" key="1">
    <citation type="submission" date="2023-03" db="EMBL/GenBank/DDBJ databases">
        <title>Massive genome expansion in bonnet fungi (Mycena s.s.) driven by repeated elements and novel gene families across ecological guilds.</title>
        <authorList>
            <consortium name="Lawrence Berkeley National Laboratory"/>
            <person name="Harder C.B."/>
            <person name="Miyauchi S."/>
            <person name="Viragh M."/>
            <person name="Kuo A."/>
            <person name="Thoen E."/>
            <person name="Andreopoulos B."/>
            <person name="Lu D."/>
            <person name="Skrede I."/>
            <person name="Drula E."/>
            <person name="Henrissat B."/>
            <person name="Morin E."/>
            <person name="Kohler A."/>
            <person name="Barry K."/>
            <person name="LaButti K."/>
            <person name="Morin E."/>
            <person name="Salamov A."/>
            <person name="Lipzen A."/>
            <person name="Mereny Z."/>
            <person name="Hegedus B."/>
            <person name="Baldrian P."/>
            <person name="Stursova M."/>
            <person name="Weitz H."/>
            <person name="Taylor A."/>
            <person name="Grigoriev I.V."/>
            <person name="Nagy L.G."/>
            <person name="Martin F."/>
            <person name="Kauserud H."/>
        </authorList>
    </citation>
    <scope>NUCLEOTIDE SEQUENCE</scope>
    <source>
        <strain evidence="2">9284</strain>
    </source>
</reference>